<dbReference type="Proteomes" id="UP000290273">
    <property type="component" value="Unassembled WGS sequence"/>
</dbReference>
<evidence type="ECO:0000259" key="11">
    <source>
        <dbReference type="PROSITE" id="PS50111"/>
    </source>
</evidence>
<dbReference type="EMBL" id="QMAU01000038">
    <property type="protein sequence ID" value="RXI54869.1"/>
    <property type="molecule type" value="Genomic_DNA"/>
</dbReference>
<dbReference type="SMART" id="SM01049">
    <property type="entry name" value="Cache_2"/>
    <property type="match status" value="1"/>
</dbReference>
<dbReference type="SMART" id="SM00304">
    <property type="entry name" value="HAMP"/>
    <property type="match status" value="1"/>
</dbReference>
<dbReference type="PROSITE" id="PS50885">
    <property type="entry name" value="HAMP"/>
    <property type="match status" value="1"/>
</dbReference>
<dbReference type="PANTHER" id="PTHR32089">
    <property type="entry name" value="METHYL-ACCEPTING CHEMOTAXIS PROTEIN MCPB"/>
    <property type="match status" value="1"/>
</dbReference>
<dbReference type="EMBL" id="QMAP01000002">
    <property type="protein sequence ID" value="RXI49898.1"/>
    <property type="molecule type" value="Genomic_DNA"/>
</dbReference>
<evidence type="ECO:0000256" key="7">
    <source>
        <dbReference type="ARBA" id="ARBA00029447"/>
    </source>
</evidence>
<sequence length="586" mass="65955">MTKHNKGLDKRLFKSYLGIFILFFISILAVVLVSFIGAKGTLEKLGEEALKNKINMGIEMMDMLETQVKNGNLAKEEAQEIFKNKMLNEKGNDGKTRGLNKKLELGIEAYMYAIDSNGIEKMHPFKEGENISNLVDSKGENVTKLIIKEGKDPENGGLITFWWKNPDEKQTRKKVNAVAYYEPWDWYLNVGCYYEDFYGNIIDTFRNILIVAILILIMSILLIRLMISKKVEPLNKVIELIKKIGDGDLSSKVNINSKDEIGYMASTLNNALDEIKSMVVSLKETSDKINEKIKYVNEVTNTTSETSQNITKAVEEIACSATDTTKDMEISFDAEKDLTDNIALIKDTSLLLQNEAINASKLNSNILNVLKNLEDKSIENLNLSEETSKNMNILTDKSNTIIKIVNTIENISRQINLLALNASIESSKAGVAGKGFAVVAQGIKELSEQTERSTNHINQHVNELMKSILYSEESVNKTKKSSEIQRDTIKKTQNIFMEVIKFIEEVPKYIENNVIRIEEVYNKNDTVNSSMDAVLGLMQGISSATEEITSSMTEVNKSILEINNMIDELGINANELNEKSQKFKIK</sequence>
<feature type="transmembrane region" description="Helical" evidence="10">
    <location>
        <begin position="12"/>
        <end position="36"/>
    </location>
</feature>
<feature type="coiled-coil region" evidence="9">
    <location>
        <begin position="559"/>
        <end position="586"/>
    </location>
</feature>
<keyword evidence="5 10" id="KW-0472">Membrane</keyword>
<dbReference type="Pfam" id="PF17200">
    <property type="entry name" value="sCache_2"/>
    <property type="match status" value="1"/>
</dbReference>
<name>A0A4Q0V2B8_CLOTA</name>
<dbReference type="Pfam" id="PF00672">
    <property type="entry name" value="HAMP"/>
    <property type="match status" value="1"/>
</dbReference>
<evidence type="ECO:0000256" key="3">
    <source>
        <dbReference type="ARBA" id="ARBA00022692"/>
    </source>
</evidence>
<dbReference type="InterPro" id="IPR004089">
    <property type="entry name" value="MCPsignal_dom"/>
</dbReference>
<dbReference type="AlphaFoldDB" id="A0A4Q0V2B8"/>
<dbReference type="InterPro" id="IPR003660">
    <property type="entry name" value="HAMP_dom"/>
</dbReference>
<feature type="domain" description="HAMP" evidence="12">
    <location>
        <begin position="231"/>
        <end position="280"/>
    </location>
</feature>
<dbReference type="Gene3D" id="3.30.450.20">
    <property type="entry name" value="PAS domain"/>
    <property type="match status" value="1"/>
</dbReference>
<evidence type="ECO:0000259" key="12">
    <source>
        <dbReference type="PROSITE" id="PS50885"/>
    </source>
</evidence>
<dbReference type="GO" id="GO:0007165">
    <property type="term" value="P:signal transduction"/>
    <property type="evidence" value="ECO:0007669"/>
    <property type="project" value="UniProtKB-KW"/>
</dbReference>
<keyword evidence="2" id="KW-1003">Cell membrane</keyword>
<dbReference type="Gene3D" id="1.10.287.950">
    <property type="entry name" value="Methyl-accepting chemotaxis protein"/>
    <property type="match status" value="1"/>
</dbReference>
<dbReference type="SMART" id="SM00283">
    <property type="entry name" value="MA"/>
    <property type="match status" value="1"/>
</dbReference>
<evidence type="ECO:0000256" key="8">
    <source>
        <dbReference type="PROSITE-ProRule" id="PRU00284"/>
    </source>
</evidence>
<keyword evidence="6 8" id="KW-0807">Transducer</keyword>
<gene>
    <name evidence="13" type="ORF">DP130_02615</name>
    <name evidence="14" type="ORF">DP131_09020</name>
</gene>
<feature type="transmembrane region" description="Helical" evidence="10">
    <location>
        <begin position="208"/>
        <end position="227"/>
    </location>
</feature>
<keyword evidence="9" id="KW-0175">Coiled coil</keyword>
<keyword evidence="3 10" id="KW-0812">Transmembrane</keyword>
<dbReference type="PROSITE" id="PS50111">
    <property type="entry name" value="CHEMOTAXIS_TRANSDUC_2"/>
    <property type="match status" value="1"/>
</dbReference>
<evidence type="ECO:0000256" key="5">
    <source>
        <dbReference type="ARBA" id="ARBA00023136"/>
    </source>
</evidence>
<protein>
    <submittedName>
        <fullName evidence="13">Methyl-accepting chemotaxis protein</fullName>
    </submittedName>
</protein>
<dbReference type="RefSeq" id="WP_023438759.1">
    <property type="nucleotide sequence ID" value="NZ_AP026806.1"/>
</dbReference>
<accession>A0A4Q0V2B8</accession>
<feature type="domain" description="Methyl-accepting transducer" evidence="11">
    <location>
        <begin position="299"/>
        <end position="563"/>
    </location>
</feature>
<evidence type="ECO:0000256" key="10">
    <source>
        <dbReference type="SAM" id="Phobius"/>
    </source>
</evidence>
<evidence type="ECO:0000313" key="15">
    <source>
        <dbReference type="Proteomes" id="UP000290273"/>
    </source>
</evidence>
<dbReference type="PANTHER" id="PTHR32089:SF112">
    <property type="entry name" value="LYSOZYME-LIKE PROTEIN-RELATED"/>
    <property type="match status" value="1"/>
</dbReference>
<evidence type="ECO:0000256" key="6">
    <source>
        <dbReference type="ARBA" id="ARBA00023224"/>
    </source>
</evidence>
<dbReference type="Proteomes" id="UP000290921">
    <property type="component" value="Unassembled WGS sequence"/>
</dbReference>
<evidence type="ECO:0000256" key="9">
    <source>
        <dbReference type="SAM" id="Coils"/>
    </source>
</evidence>
<evidence type="ECO:0000256" key="2">
    <source>
        <dbReference type="ARBA" id="ARBA00022475"/>
    </source>
</evidence>
<dbReference type="SUPFAM" id="SSF58104">
    <property type="entry name" value="Methyl-accepting chemotaxis protein (MCP) signaling domain"/>
    <property type="match status" value="1"/>
</dbReference>
<comment type="caution">
    <text evidence="13">The sequence shown here is derived from an EMBL/GenBank/DDBJ whole genome shotgun (WGS) entry which is preliminary data.</text>
</comment>
<evidence type="ECO:0000313" key="13">
    <source>
        <dbReference type="EMBL" id="RXI49898.1"/>
    </source>
</evidence>
<dbReference type="GO" id="GO:0005886">
    <property type="term" value="C:plasma membrane"/>
    <property type="evidence" value="ECO:0007669"/>
    <property type="project" value="UniProtKB-SubCell"/>
</dbReference>
<evidence type="ECO:0000256" key="1">
    <source>
        <dbReference type="ARBA" id="ARBA00004651"/>
    </source>
</evidence>
<evidence type="ECO:0000256" key="4">
    <source>
        <dbReference type="ARBA" id="ARBA00022989"/>
    </source>
</evidence>
<evidence type="ECO:0000313" key="14">
    <source>
        <dbReference type="EMBL" id="RXI54869.1"/>
    </source>
</evidence>
<organism evidence="13 16">
    <name type="scientific">Clostridium tetani</name>
    <dbReference type="NCBI Taxonomy" id="1513"/>
    <lineage>
        <taxon>Bacteria</taxon>
        <taxon>Bacillati</taxon>
        <taxon>Bacillota</taxon>
        <taxon>Clostridia</taxon>
        <taxon>Eubacteriales</taxon>
        <taxon>Clostridiaceae</taxon>
        <taxon>Clostridium</taxon>
    </lineage>
</organism>
<dbReference type="Pfam" id="PF00015">
    <property type="entry name" value="MCPsignal"/>
    <property type="match status" value="1"/>
</dbReference>
<keyword evidence="4 10" id="KW-1133">Transmembrane helix</keyword>
<dbReference type="CDD" id="cd06225">
    <property type="entry name" value="HAMP"/>
    <property type="match status" value="1"/>
</dbReference>
<comment type="similarity">
    <text evidence="7">Belongs to the methyl-accepting chemotaxis (MCP) protein family.</text>
</comment>
<comment type="subcellular location">
    <subcellularLocation>
        <location evidence="1">Cell membrane</location>
        <topology evidence="1">Multi-pass membrane protein</topology>
    </subcellularLocation>
</comment>
<evidence type="ECO:0000313" key="16">
    <source>
        <dbReference type="Proteomes" id="UP000290921"/>
    </source>
</evidence>
<dbReference type="InterPro" id="IPR033480">
    <property type="entry name" value="sCache_2"/>
</dbReference>
<reference evidence="15 16" key="1">
    <citation type="submission" date="2018-06" db="EMBL/GenBank/DDBJ databases">
        <title>Genome conservation of Clostridium tetani.</title>
        <authorList>
            <person name="Bruggemann H."/>
            <person name="Popoff M.R."/>
        </authorList>
    </citation>
    <scope>NUCLEOTIDE SEQUENCE [LARGE SCALE GENOMIC DNA]</scope>
    <source>
        <strain evidence="13 16">2017.061</strain>
        <strain evidence="14 15">63.05</strain>
    </source>
</reference>
<proteinExistence type="inferred from homology"/>